<dbReference type="OMA" id="PRAINKC"/>
<dbReference type="FunFam" id="3.10.20.90:FF:000078">
    <property type="entry name" value="Auxin-responsive protein"/>
    <property type="match status" value="1"/>
</dbReference>
<reference evidence="14" key="1">
    <citation type="journal article" date="2014" name="Nat. Genet.">
        <title>A reference genome for common bean and genome-wide analysis of dual domestications.</title>
        <authorList>
            <person name="Schmutz J."/>
            <person name="McClean P.E."/>
            <person name="Mamidi S."/>
            <person name="Wu G.A."/>
            <person name="Cannon S.B."/>
            <person name="Grimwood J."/>
            <person name="Jenkins J."/>
            <person name="Shu S."/>
            <person name="Song Q."/>
            <person name="Chavarro C."/>
            <person name="Torres-Torres M."/>
            <person name="Geffroy V."/>
            <person name="Moghaddam S.M."/>
            <person name="Gao D."/>
            <person name="Abernathy B."/>
            <person name="Barry K."/>
            <person name="Blair M."/>
            <person name="Brick M.A."/>
            <person name="Chovatia M."/>
            <person name="Gepts P."/>
            <person name="Goodstein D.M."/>
            <person name="Gonzales M."/>
            <person name="Hellsten U."/>
            <person name="Hyten D.L."/>
            <person name="Jia G."/>
            <person name="Kelly J.D."/>
            <person name="Kudrna D."/>
            <person name="Lee R."/>
            <person name="Richard M.M."/>
            <person name="Miklas P.N."/>
            <person name="Osorno J.M."/>
            <person name="Rodrigues J."/>
            <person name="Thareau V."/>
            <person name="Urrea C.A."/>
            <person name="Wang M."/>
            <person name="Yu Y."/>
            <person name="Zhang M."/>
            <person name="Wing R.A."/>
            <person name="Cregan P.B."/>
            <person name="Rokhsar D.S."/>
            <person name="Jackson S.A."/>
        </authorList>
    </citation>
    <scope>NUCLEOTIDE SEQUENCE [LARGE SCALE GENOMIC DNA]</scope>
    <source>
        <strain evidence="14">cv. G19833</strain>
    </source>
</reference>
<evidence type="ECO:0000256" key="8">
    <source>
        <dbReference type="ARBA" id="ARBA00023294"/>
    </source>
</evidence>
<keyword evidence="14" id="KW-1185">Reference proteome</keyword>
<dbReference type="Gramene" id="ESW22637">
    <property type="protein sequence ID" value="ESW22637"/>
    <property type="gene ID" value="PHAVU_005G169600g"/>
</dbReference>
<evidence type="ECO:0000256" key="5">
    <source>
        <dbReference type="ARBA" id="ARBA00023015"/>
    </source>
</evidence>
<dbReference type="InterPro" id="IPR033389">
    <property type="entry name" value="AUX/IAA_dom"/>
</dbReference>
<keyword evidence="6 10" id="KW-0804">Transcription</keyword>
<sequence length="334" mass="35611">MSRALEQDYIGLAEKPSMDGASDKLSSSSSSSSSSSVDAKTSSLNLKETELRLGLPGCKSPERKSGAGLCLFGTELQNKHNVCSVASPLKAGAKRGFSDAIDTSSGKRGSSVTDGSQGAALFSPRGGIVGKLLIGLDTQTNNTSIKEVGAVPQSDKPVQENNDQVAATNAHASAPDAKAQVVGWPPIRSFRKNTMASNLAKNNDEGEGKPGFGCLYVKVSMDGAPYLRKIDLKTYNNYMELSSALEKMFSCFTIGQCNSPGLPGKDGLSESSLRDLLHGSEYVLTYEDKDGDWMLVGDVPWEMFTDSCRRLRIMKGSEAIGLAPRTMEKSRSQN</sequence>
<evidence type="ECO:0000256" key="2">
    <source>
        <dbReference type="ARBA" id="ARBA00006728"/>
    </source>
</evidence>
<dbReference type="SUPFAM" id="SSF54277">
    <property type="entry name" value="CAD &amp; PB1 domains"/>
    <property type="match status" value="1"/>
</dbReference>
<dbReference type="Pfam" id="PF02309">
    <property type="entry name" value="AUX_IAA"/>
    <property type="match status" value="1"/>
</dbReference>
<dbReference type="GO" id="GO:0005634">
    <property type="term" value="C:nucleus"/>
    <property type="evidence" value="ECO:0007669"/>
    <property type="project" value="UniProtKB-SubCell"/>
</dbReference>
<dbReference type="PANTHER" id="PTHR31734:SF157">
    <property type="entry name" value="AUXIN-RESPONSIVE PROTEIN IAA27"/>
    <property type="match status" value="1"/>
</dbReference>
<keyword evidence="5 10" id="KW-0805">Transcription regulation</keyword>
<dbReference type="InterPro" id="IPR053793">
    <property type="entry name" value="PB1-like"/>
</dbReference>
<evidence type="ECO:0000256" key="11">
    <source>
        <dbReference type="SAM" id="MobiDB-lite"/>
    </source>
</evidence>
<feature type="domain" description="PB1" evidence="12">
    <location>
        <begin position="214"/>
        <end position="316"/>
    </location>
</feature>
<dbReference type="EMBL" id="CM002292">
    <property type="protein sequence ID" value="ESW22637.1"/>
    <property type="molecule type" value="Genomic_DNA"/>
</dbReference>
<evidence type="ECO:0000256" key="9">
    <source>
        <dbReference type="ARBA" id="ARBA00025283"/>
    </source>
</evidence>
<dbReference type="eggNOG" id="ENOG502QTW8">
    <property type="taxonomic scope" value="Eukaryota"/>
</dbReference>
<accession>V7BXB9</accession>
<evidence type="ECO:0000256" key="6">
    <source>
        <dbReference type="ARBA" id="ARBA00023163"/>
    </source>
</evidence>
<dbReference type="Gene3D" id="3.10.20.90">
    <property type="entry name" value="Phosphatidylinositol 3-kinase Catalytic Subunit, Chain A, domain 1"/>
    <property type="match status" value="1"/>
</dbReference>
<dbReference type="InterPro" id="IPR003311">
    <property type="entry name" value="AUX_IAA"/>
</dbReference>
<proteinExistence type="inferred from homology"/>
<gene>
    <name evidence="13" type="ORF">PHAVU_005G169600g</name>
</gene>
<evidence type="ECO:0000259" key="12">
    <source>
        <dbReference type="PROSITE" id="PS51745"/>
    </source>
</evidence>
<dbReference type="Proteomes" id="UP000000226">
    <property type="component" value="Chromosome 5"/>
</dbReference>
<protein>
    <recommendedName>
        <fullName evidence="10">Auxin-induced protein</fullName>
    </recommendedName>
</protein>
<comment type="function">
    <text evidence="9">Aux/IAA proteins are short-lived transcriptional factors that function as repressors of early auxin response genes at low auxin concentrations. Repression is thought to result from the interaction with auxin response factors (ARFs), proteins that bind to the auxin-responsive promoter element (AuxRE). Formation of heterodimers with ARF proteins may alter their ability to modulate early auxin response genes expression.</text>
</comment>
<keyword evidence="8 10" id="KW-0927">Auxin signaling pathway</keyword>
<keyword evidence="4 10" id="KW-0678">Repressor</keyword>
<evidence type="ECO:0000256" key="3">
    <source>
        <dbReference type="ARBA" id="ARBA00011726"/>
    </source>
</evidence>
<dbReference type="PANTHER" id="PTHR31734">
    <property type="entry name" value="AUXIN-RESPONSIVE PROTEIN IAA17"/>
    <property type="match status" value="1"/>
</dbReference>
<evidence type="ECO:0000256" key="4">
    <source>
        <dbReference type="ARBA" id="ARBA00022491"/>
    </source>
</evidence>
<keyword evidence="7 10" id="KW-0539">Nucleus</keyword>
<dbReference type="STRING" id="3885.V7BXB9"/>
<feature type="region of interest" description="Disordered" evidence="11">
    <location>
        <begin position="1"/>
        <end position="43"/>
    </location>
</feature>
<dbReference type="GO" id="GO:0006355">
    <property type="term" value="P:regulation of DNA-templated transcription"/>
    <property type="evidence" value="ECO:0007669"/>
    <property type="project" value="InterPro"/>
</dbReference>
<name>V7BXB9_PHAVU</name>
<dbReference type="GO" id="GO:0009734">
    <property type="term" value="P:auxin-activated signaling pathway"/>
    <property type="evidence" value="ECO:0007669"/>
    <property type="project" value="UniProtKB-UniRule"/>
</dbReference>
<dbReference type="PROSITE" id="PS51745">
    <property type="entry name" value="PB1"/>
    <property type="match status" value="1"/>
</dbReference>
<comment type="similarity">
    <text evidence="2 10">Belongs to the Aux/IAA family.</text>
</comment>
<comment type="subunit">
    <text evidence="3 10">Homodimers and heterodimers.</text>
</comment>
<evidence type="ECO:0000256" key="1">
    <source>
        <dbReference type="ARBA" id="ARBA00004123"/>
    </source>
</evidence>
<evidence type="ECO:0000313" key="14">
    <source>
        <dbReference type="Proteomes" id="UP000000226"/>
    </source>
</evidence>
<comment type="subcellular location">
    <subcellularLocation>
        <location evidence="1 10">Nucleus</location>
    </subcellularLocation>
</comment>
<dbReference type="OrthoDB" id="7848332at2759"/>
<dbReference type="AlphaFoldDB" id="V7BXB9"/>
<evidence type="ECO:0000256" key="7">
    <source>
        <dbReference type="ARBA" id="ARBA00023242"/>
    </source>
</evidence>
<evidence type="ECO:0000313" key="13">
    <source>
        <dbReference type="EMBL" id="ESW22637.1"/>
    </source>
</evidence>
<feature type="compositionally biased region" description="Low complexity" evidence="11">
    <location>
        <begin position="26"/>
        <end position="36"/>
    </location>
</feature>
<organism evidence="13 14">
    <name type="scientific">Phaseolus vulgaris</name>
    <name type="common">Kidney bean</name>
    <name type="synonym">French bean</name>
    <dbReference type="NCBI Taxonomy" id="3885"/>
    <lineage>
        <taxon>Eukaryota</taxon>
        <taxon>Viridiplantae</taxon>
        <taxon>Streptophyta</taxon>
        <taxon>Embryophyta</taxon>
        <taxon>Tracheophyta</taxon>
        <taxon>Spermatophyta</taxon>
        <taxon>Magnoliopsida</taxon>
        <taxon>eudicotyledons</taxon>
        <taxon>Gunneridae</taxon>
        <taxon>Pentapetalae</taxon>
        <taxon>rosids</taxon>
        <taxon>fabids</taxon>
        <taxon>Fabales</taxon>
        <taxon>Fabaceae</taxon>
        <taxon>Papilionoideae</taxon>
        <taxon>50 kb inversion clade</taxon>
        <taxon>NPAAA clade</taxon>
        <taxon>indigoferoid/millettioid clade</taxon>
        <taxon>Phaseoleae</taxon>
        <taxon>Phaseolus</taxon>
    </lineage>
</organism>
<dbReference type="SMR" id="V7BXB9"/>
<evidence type="ECO:0000256" key="10">
    <source>
        <dbReference type="RuleBase" id="RU004549"/>
    </source>
</evidence>